<dbReference type="Gene3D" id="3.90.320.10">
    <property type="match status" value="1"/>
</dbReference>
<evidence type="ECO:0000256" key="8">
    <source>
        <dbReference type="ARBA" id="ARBA00023125"/>
    </source>
</evidence>
<evidence type="ECO:0000256" key="12">
    <source>
        <dbReference type="ARBA" id="ARBA00048988"/>
    </source>
</evidence>
<evidence type="ECO:0000256" key="5">
    <source>
        <dbReference type="ARBA" id="ARBA00022806"/>
    </source>
</evidence>
<proteinExistence type="inferred from homology"/>
<evidence type="ECO:0000256" key="2">
    <source>
        <dbReference type="ARBA" id="ARBA00022741"/>
    </source>
</evidence>
<dbReference type="SUPFAM" id="SSF52980">
    <property type="entry name" value="Restriction endonuclease-like"/>
    <property type="match status" value="1"/>
</dbReference>
<evidence type="ECO:0000313" key="18">
    <source>
        <dbReference type="Proteomes" id="UP001398420"/>
    </source>
</evidence>
<feature type="domain" description="UvrD-like helicase ATP-binding" evidence="15">
    <location>
        <begin position="9"/>
        <end position="480"/>
    </location>
</feature>
<keyword evidence="10 13" id="KW-0413">Isomerase</keyword>
<dbReference type="GO" id="GO:0003678">
    <property type="term" value="F:DNA helicase activity"/>
    <property type="evidence" value="ECO:0007669"/>
    <property type="project" value="UniProtKB-EC"/>
</dbReference>
<feature type="binding site" evidence="14">
    <location>
        <begin position="30"/>
        <end position="37"/>
    </location>
    <ligand>
        <name>ATP</name>
        <dbReference type="ChEBI" id="CHEBI:30616"/>
    </ligand>
</feature>
<comment type="catalytic activity">
    <reaction evidence="11 13">
        <text>Couples ATP hydrolysis with the unwinding of duplex DNA by translocating in the 3'-5' direction.</text>
        <dbReference type="EC" id="5.6.2.4"/>
    </reaction>
</comment>
<dbReference type="EMBL" id="JBCEWA010000001">
    <property type="protein sequence ID" value="MEL5986812.1"/>
    <property type="molecule type" value="Genomic_DNA"/>
</dbReference>
<evidence type="ECO:0000256" key="3">
    <source>
        <dbReference type="ARBA" id="ARBA00022763"/>
    </source>
</evidence>
<keyword evidence="18" id="KW-1185">Reference proteome</keyword>
<dbReference type="InterPro" id="IPR014152">
    <property type="entry name" value="AddA"/>
</dbReference>
<dbReference type="InterPro" id="IPR011604">
    <property type="entry name" value="PDDEXK-like_dom_sf"/>
</dbReference>
<accession>A0ABU9LIY1</accession>
<keyword evidence="2 13" id="KW-0547">Nucleotide-binding</keyword>
<keyword evidence="5 13" id="KW-0347">Helicase</keyword>
<gene>
    <name evidence="13 17" type="primary">addA</name>
    <name evidence="17" type="ORF">AAF454_00085</name>
</gene>
<dbReference type="PROSITE" id="PS51217">
    <property type="entry name" value="UVRD_HELICASE_CTER"/>
    <property type="match status" value="1"/>
</dbReference>
<dbReference type="InterPro" id="IPR014016">
    <property type="entry name" value="UvrD-like_ATP-bd"/>
</dbReference>
<reference evidence="17 18" key="1">
    <citation type="submission" date="2024-04" db="EMBL/GenBank/DDBJ databases">
        <authorList>
            <person name="Wu Y.S."/>
            <person name="Zhang L."/>
        </authorList>
    </citation>
    <scope>NUCLEOTIDE SEQUENCE [LARGE SCALE GENOMIC DNA]</scope>
    <source>
        <strain evidence="17 18">KG-01</strain>
    </source>
</reference>
<sequence length="1223" mass="140265">MIPTKPESVTWTDAQWKAIWAKGQDTLVSAAAGSGKTAVLINRMIEKVLDTTNPIDVDQLLVVTFTNASAAEMRQRMSKALEEAIDEDPSSQHLRRQLSLMNKAQISTLHSFCLNIIRQYNYLLDIDPGFRIANDTEAALLQDDTMAEVLEEAYAKEDKQEVYRLVDAFTSDRDDQAMELLIAQLYEMSRVNPQPFNWLDRLPEQYDVAGIQHIDDLPIAAIIKQSLLLQVEAAIQLVQEVRQLAIQPNGPDAFGSTAEKDLEQLMVARALVTEGTWSEMQAYFSQFKWGRLASQKKNTCDEGMKERAKAKREQAKKIINDSVMVYFTRPPEKLLEEMSAMKPLIETLVDLTKQFSTRYAAVKADKGLIDFSDLEHFALAILTDDDLQPSEVALDYRARFEEVLVDEYQDTNRLQETILQLVKRGDAADGNLFMVGDVKQSIYRFRLAEPTLFLNKYLQYQDEPTDTGMKIDLNANFRSRHEVLDGTNYIFKQIMGEKVGEIDYDEAASLKPAAPYPAQDTPITVAVLHATEEEEVDEEIEELRTSQREARYIISQIQQLMNREQLVYDAFKKDEHGNPVSRPIEYSDIVILMRSMTWSADFVEEFKLAGIPLYAELSRGYFDAIEVMVMMNTLRVIDNPYQDIPLASVLRAPFIGLTENELAEIRLADRKASFYDALKSFVGQGQAMRTEAAEKLQRFLLLLEDWRNLARRGSLADLIWKVYLDTNYYEMVGAMANGKQRQANLRTLHDRAIAYEKTAFRGLFRFLRFIDRMRLRGDDLGTAKAIGQSENVVRIMTIHSSKGLEFPYVFAAGMGRPFNRMDFNQSYLFDPVFGLAVKMIDPEKRIEYTSLPYLAMKEKKMLEMKAEEMRVLYVAMTRAKEKLYLVGSVKEWASEQEKWQDAQLLALGDPLPEHQRAKASNYFDWIGPAIARHPDYLADVEEMERTASPDHSRFKIEIVDCQDMTVAVEEHEVLPKPVTEENQFFSTLIHQRLDYRYPFETSTRKKSKTSVSEMKRLKLLEDQAEPEMIFEPVKEKVEVTQGPRPKFMQEQTNMSGTEKGTAVHAVMEHVPQQGFETVEEIEVFLQTLVKRQLLTKEEAQVVEPQDLLTFFASPTGQEFKSAPILKRELPFTRAIVDEDGDAQIVQGIIDCLYQTTSGEWVLLDYKTDRLTATMQTTEGLEAELRRRYSIQLHTYKQAVEEILDIQITRTMIYAFAAHHGFDV</sequence>
<keyword evidence="3 13" id="KW-0227">DNA damage</keyword>
<evidence type="ECO:0000256" key="14">
    <source>
        <dbReference type="PROSITE-ProRule" id="PRU00560"/>
    </source>
</evidence>
<dbReference type="HAMAP" id="MF_01451">
    <property type="entry name" value="AddA"/>
    <property type="match status" value="1"/>
</dbReference>
<feature type="domain" description="UvrD-like helicase C-terminal" evidence="16">
    <location>
        <begin position="507"/>
        <end position="803"/>
    </location>
</feature>
<dbReference type="InterPro" id="IPR000212">
    <property type="entry name" value="DNA_helicase_UvrD/REP"/>
</dbReference>
<name>A0ABU9LIY1_9BACL</name>
<dbReference type="Proteomes" id="UP001398420">
    <property type="component" value="Unassembled WGS sequence"/>
</dbReference>
<evidence type="ECO:0000259" key="16">
    <source>
        <dbReference type="PROSITE" id="PS51217"/>
    </source>
</evidence>
<protein>
    <recommendedName>
        <fullName evidence="13">ATP-dependent helicase/nuclease subunit A</fullName>
        <ecNumber evidence="13">3.1.-.-</ecNumber>
        <ecNumber evidence="13">5.6.2.4</ecNumber>
    </recommendedName>
    <alternativeName>
        <fullName evidence="13">ATP-dependent helicase/nuclease AddA</fullName>
    </alternativeName>
    <alternativeName>
        <fullName evidence="13">DNA 3'-5' helicase AddA</fullName>
    </alternativeName>
</protein>
<dbReference type="PANTHER" id="PTHR11070">
    <property type="entry name" value="UVRD / RECB / PCRA DNA HELICASE FAMILY MEMBER"/>
    <property type="match status" value="1"/>
</dbReference>
<evidence type="ECO:0000256" key="13">
    <source>
        <dbReference type="HAMAP-Rule" id="MF_01451"/>
    </source>
</evidence>
<dbReference type="GO" id="GO:0016787">
    <property type="term" value="F:hydrolase activity"/>
    <property type="evidence" value="ECO:0007669"/>
    <property type="project" value="UniProtKB-KW"/>
</dbReference>
<organism evidence="17 18">
    <name type="scientific">Kurthia gibsonii</name>
    <dbReference type="NCBI Taxonomy" id="33946"/>
    <lineage>
        <taxon>Bacteria</taxon>
        <taxon>Bacillati</taxon>
        <taxon>Bacillota</taxon>
        <taxon>Bacilli</taxon>
        <taxon>Bacillales</taxon>
        <taxon>Caryophanaceae</taxon>
        <taxon>Kurthia</taxon>
    </lineage>
</organism>
<comment type="subunit">
    <text evidence="13">Heterodimer of AddA and AddB/RexB.</text>
</comment>
<dbReference type="Pfam" id="PF12705">
    <property type="entry name" value="PDDEXK_1"/>
    <property type="match status" value="1"/>
</dbReference>
<keyword evidence="6 13" id="KW-0269">Exonuclease</keyword>
<dbReference type="NCBIfam" id="TIGR02785">
    <property type="entry name" value="addA_Gpos"/>
    <property type="match status" value="1"/>
</dbReference>
<evidence type="ECO:0000256" key="10">
    <source>
        <dbReference type="ARBA" id="ARBA00023235"/>
    </source>
</evidence>
<dbReference type="InterPro" id="IPR014017">
    <property type="entry name" value="DNA_helicase_UvrD-like_C"/>
</dbReference>
<dbReference type="Pfam" id="PF13361">
    <property type="entry name" value="UvrD_C"/>
    <property type="match status" value="1"/>
</dbReference>
<comment type="cofactor">
    <cofactor evidence="13">
        <name>Mg(2+)</name>
        <dbReference type="ChEBI" id="CHEBI:18420"/>
    </cofactor>
</comment>
<comment type="catalytic activity">
    <reaction evidence="12 13">
        <text>ATP + H2O = ADP + phosphate + H(+)</text>
        <dbReference type="Rhea" id="RHEA:13065"/>
        <dbReference type="ChEBI" id="CHEBI:15377"/>
        <dbReference type="ChEBI" id="CHEBI:15378"/>
        <dbReference type="ChEBI" id="CHEBI:30616"/>
        <dbReference type="ChEBI" id="CHEBI:43474"/>
        <dbReference type="ChEBI" id="CHEBI:456216"/>
        <dbReference type="EC" id="5.6.2.4"/>
    </reaction>
</comment>
<dbReference type="RefSeq" id="WP_342302539.1">
    <property type="nucleotide sequence ID" value="NZ_JBCEWA010000001.1"/>
</dbReference>
<dbReference type="EC" id="3.1.-.-" evidence="13"/>
<dbReference type="InterPro" id="IPR011335">
    <property type="entry name" value="Restrct_endonuc-II-like"/>
</dbReference>
<keyword evidence="7 13" id="KW-0067">ATP-binding</keyword>
<dbReference type="EC" id="5.6.2.4" evidence="13"/>
<evidence type="ECO:0000259" key="15">
    <source>
        <dbReference type="PROSITE" id="PS51198"/>
    </source>
</evidence>
<evidence type="ECO:0000256" key="1">
    <source>
        <dbReference type="ARBA" id="ARBA00022722"/>
    </source>
</evidence>
<evidence type="ECO:0000256" key="11">
    <source>
        <dbReference type="ARBA" id="ARBA00034617"/>
    </source>
</evidence>
<comment type="similarity">
    <text evidence="13">Belongs to the helicase family. AddA subfamily.</text>
</comment>
<keyword evidence="4 13" id="KW-0378">Hydrolase</keyword>
<dbReference type="SUPFAM" id="SSF52540">
    <property type="entry name" value="P-loop containing nucleoside triphosphate hydrolases"/>
    <property type="match status" value="1"/>
</dbReference>
<evidence type="ECO:0000256" key="4">
    <source>
        <dbReference type="ARBA" id="ARBA00022801"/>
    </source>
</evidence>
<evidence type="ECO:0000256" key="9">
    <source>
        <dbReference type="ARBA" id="ARBA00023204"/>
    </source>
</evidence>
<evidence type="ECO:0000313" key="17">
    <source>
        <dbReference type="EMBL" id="MEL5986812.1"/>
    </source>
</evidence>
<keyword evidence="1 13" id="KW-0540">Nuclease</keyword>
<evidence type="ECO:0000256" key="6">
    <source>
        <dbReference type="ARBA" id="ARBA00022839"/>
    </source>
</evidence>
<keyword evidence="9 13" id="KW-0234">DNA repair</keyword>
<dbReference type="Pfam" id="PF00580">
    <property type="entry name" value="UvrD-helicase"/>
    <property type="match status" value="2"/>
</dbReference>
<dbReference type="InterPro" id="IPR027417">
    <property type="entry name" value="P-loop_NTPase"/>
</dbReference>
<evidence type="ECO:0000256" key="7">
    <source>
        <dbReference type="ARBA" id="ARBA00022840"/>
    </source>
</evidence>
<dbReference type="PANTHER" id="PTHR11070:SF48">
    <property type="entry name" value="ATP-DEPENDENT HELICASE_NUCLEASE SUBUNIT A"/>
    <property type="match status" value="1"/>
</dbReference>
<dbReference type="Gene3D" id="3.40.50.300">
    <property type="entry name" value="P-loop containing nucleotide triphosphate hydrolases"/>
    <property type="match status" value="4"/>
</dbReference>
<comment type="function">
    <text evidence="13">The heterodimer acts as both an ATP-dependent DNA helicase and an ATP-dependent, dual-direction single-stranded exonuclease. Recognizes the chi site generating a DNA molecule suitable for the initiation of homologous recombination. The AddA nuclease domain is required for chi fragment generation; this subunit has the helicase and 3' -&gt; 5' nuclease activities.</text>
</comment>
<comment type="caution">
    <text evidence="17">The sequence shown here is derived from an EMBL/GenBank/DDBJ whole genome shotgun (WGS) entry which is preliminary data.</text>
</comment>
<keyword evidence="8 13" id="KW-0238">DNA-binding</keyword>
<dbReference type="InterPro" id="IPR038726">
    <property type="entry name" value="PDDEXK_AddAB-type"/>
</dbReference>
<dbReference type="PROSITE" id="PS51198">
    <property type="entry name" value="UVRD_HELICASE_ATP_BIND"/>
    <property type="match status" value="1"/>
</dbReference>